<evidence type="ECO:0000313" key="2">
    <source>
        <dbReference type="Proteomes" id="UP000548476"/>
    </source>
</evidence>
<comment type="caution">
    <text evidence="1">The sequence shown here is derived from an EMBL/GenBank/DDBJ whole genome shotgun (WGS) entry which is preliminary data.</text>
</comment>
<sequence length="86" mass="9096">MARDTGRVLRVIAEMPAGQQASAALVAETYEMDASFVIAAVRELAATGYIQATEAGDCPIVQGITPLGRRWVASHHAAVAHSFWGT</sequence>
<evidence type="ECO:0000313" key="1">
    <source>
        <dbReference type="EMBL" id="MBB6037063.1"/>
    </source>
</evidence>
<dbReference type="InterPro" id="IPR036390">
    <property type="entry name" value="WH_DNA-bd_sf"/>
</dbReference>
<dbReference type="Proteomes" id="UP000548476">
    <property type="component" value="Unassembled WGS sequence"/>
</dbReference>
<dbReference type="AlphaFoldDB" id="A0A841FQF3"/>
<dbReference type="RefSeq" id="WP_184789895.1">
    <property type="nucleotide sequence ID" value="NZ_BONT01000072.1"/>
</dbReference>
<protein>
    <recommendedName>
        <fullName evidence="3">MarR family transcriptional regulator</fullName>
    </recommendedName>
</protein>
<name>A0A841FQF3_9ACTN</name>
<dbReference type="SUPFAM" id="SSF46785">
    <property type="entry name" value="Winged helix' DNA-binding domain"/>
    <property type="match status" value="1"/>
</dbReference>
<reference evidence="1 2" key="1">
    <citation type="submission" date="2020-08" db="EMBL/GenBank/DDBJ databases">
        <title>Genomic Encyclopedia of Type Strains, Phase IV (KMG-IV): sequencing the most valuable type-strain genomes for metagenomic binning, comparative biology and taxonomic classification.</title>
        <authorList>
            <person name="Goeker M."/>
        </authorList>
    </citation>
    <scope>NUCLEOTIDE SEQUENCE [LARGE SCALE GENOMIC DNA]</scope>
    <source>
        <strain evidence="1 2">YIM 65646</strain>
    </source>
</reference>
<accession>A0A841FQF3</accession>
<dbReference type="EMBL" id="JACHGT010000011">
    <property type="protein sequence ID" value="MBB6037063.1"/>
    <property type="molecule type" value="Genomic_DNA"/>
</dbReference>
<proteinExistence type="predicted"/>
<evidence type="ECO:0008006" key="3">
    <source>
        <dbReference type="Google" id="ProtNLM"/>
    </source>
</evidence>
<gene>
    <name evidence="1" type="ORF">HNR73_004936</name>
</gene>
<keyword evidence="2" id="KW-1185">Reference proteome</keyword>
<organism evidence="1 2">
    <name type="scientific">Phytomonospora endophytica</name>
    <dbReference type="NCBI Taxonomy" id="714109"/>
    <lineage>
        <taxon>Bacteria</taxon>
        <taxon>Bacillati</taxon>
        <taxon>Actinomycetota</taxon>
        <taxon>Actinomycetes</taxon>
        <taxon>Micromonosporales</taxon>
        <taxon>Micromonosporaceae</taxon>
        <taxon>Phytomonospora</taxon>
    </lineage>
</organism>